<protein>
    <recommendedName>
        <fullName evidence="3">Response regulatory domain-containing protein</fullName>
    </recommendedName>
</protein>
<dbReference type="AlphaFoldDB" id="A0A5J4KFC4"/>
<evidence type="ECO:0000313" key="2">
    <source>
        <dbReference type="Proteomes" id="UP000326912"/>
    </source>
</evidence>
<sequence length="143" mass="15683">MPDIAPEVVSIAEASLGGLQGRSALLIGPDEQRSQYVKLLRQARMKYVYQEETPERVSDILPHVQLLIYTPAFARSESGRTALPYLSAARIAKGCEGRRTPLLIFDLAPSTSVEELAGLLPAVCLYTPADLQHILYKAEMKAS</sequence>
<evidence type="ECO:0000313" key="1">
    <source>
        <dbReference type="EMBL" id="GER88104.1"/>
    </source>
</evidence>
<gene>
    <name evidence="1" type="ORF">KDW_22660</name>
</gene>
<name>A0A5J4KFC4_9CHLR</name>
<reference evidence="1 2" key="1">
    <citation type="submission" date="2019-10" db="EMBL/GenBank/DDBJ databases">
        <title>Dictyobacter vulcani sp. nov., within the class Ktedonobacteria, isolated from soil of volcanic Mt. Zao.</title>
        <authorList>
            <person name="Zheng Y."/>
            <person name="Wang C.M."/>
            <person name="Sakai Y."/>
            <person name="Abe K."/>
            <person name="Yokota A."/>
            <person name="Yabe S."/>
        </authorList>
    </citation>
    <scope>NUCLEOTIDE SEQUENCE [LARGE SCALE GENOMIC DNA]</scope>
    <source>
        <strain evidence="1 2">W12</strain>
    </source>
</reference>
<dbReference type="RefSeq" id="WP_151756035.1">
    <property type="nucleotide sequence ID" value="NZ_BKZW01000001.1"/>
</dbReference>
<proteinExistence type="predicted"/>
<dbReference type="Proteomes" id="UP000326912">
    <property type="component" value="Unassembled WGS sequence"/>
</dbReference>
<accession>A0A5J4KFC4</accession>
<keyword evidence="2" id="KW-1185">Reference proteome</keyword>
<organism evidence="1 2">
    <name type="scientific">Dictyobacter vulcani</name>
    <dbReference type="NCBI Taxonomy" id="2607529"/>
    <lineage>
        <taxon>Bacteria</taxon>
        <taxon>Bacillati</taxon>
        <taxon>Chloroflexota</taxon>
        <taxon>Ktedonobacteria</taxon>
        <taxon>Ktedonobacterales</taxon>
        <taxon>Dictyobacteraceae</taxon>
        <taxon>Dictyobacter</taxon>
    </lineage>
</organism>
<evidence type="ECO:0008006" key="3">
    <source>
        <dbReference type="Google" id="ProtNLM"/>
    </source>
</evidence>
<dbReference type="EMBL" id="BKZW01000001">
    <property type="protein sequence ID" value="GER88104.1"/>
    <property type="molecule type" value="Genomic_DNA"/>
</dbReference>
<comment type="caution">
    <text evidence="1">The sequence shown here is derived from an EMBL/GenBank/DDBJ whole genome shotgun (WGS) entry which is preliminary data.</text>
</comment>